<dbReference type="InterPro" id="IPR058890">
    <property type="entry name" value="YwtC-like"/>
</dbReference>
<name>A0ABU6H066_9BACI</name>
<dbReference type="Pfam" id="PF26359">
    <property type="entry name" value="YwtC"/>
    <property type="match status" value="1"/>
</dbReference>
<evidence type="ECO:0000313" key="2">
    <source>
        <dbReference type="Proteomes" id="UP001341297"/>
    </source>
</evidence>
<dbReference type="EMBL" id="JARRTL010000006">
    <property type="protein sequence ID" value="MEC0484044.1"/>
    <property type="molecule type" value="Genomic_DNA"/>
</dbReference>
<proteinExistence type="predicted"/>
<gene>
    <name evidence="1" type="ORF">P8828_04135</name>
</gene>
<evidence type="ECO:0000313" key="1">
    <source>
        <dbReference type="EMBL" id="MEC0484044.1"/>
    </source>
</evidence>
<protein>
    <submittedName>
        <fullName evidence="1">Uncharacterized protein</fullName>
    </submittedName>
</protein>
<organism evidence="1 2">
    <name type="scientific">Bacillus glycinifermentans</name>
    <dbReference type="NCBI Taxonomy" id="1664069"/>
    <lineage>
        <taxon>Bacteria</taxon>
        <taxon>Bacillati</taxon>
        <taxon>Bacillota</taxon>
        <taxon>Bacilli</taxon>
        <taxon>Bacillales</taxon>
        <taxon>Bacillaceae</taxon>
        <taxon>Bacillus</taxon>
    </lineage>
</organism>
<sequence>MKFVKALWPFVGLVLIISFMSAFKYTDELSSDEKAKISTEMQKVRQQDNTTGAEQ</sequence>
<keyword evidence="2" id="KW-1185">Reference proteome</keyword>
<comment type="caution">
    <text evidence="1">The sequence shown here is derived from an EMBL/GenBank/DDBJ whole genome shotgun (WGS) entry which is preliminary data.</text>
</comment>
<dbReference type="Proteomes" id="UP001341297">
    <property type="component" value="Unassembled WGS sequence"/>
</dbReference>
<dbReference type="RefSeq" id="WP_096891938.1">
    <property type="nucleotide sequence ID" value="NZ_CP023481.1"/>
</dbReference>
<reference evidence="1 2" key="1">
    <citation type="submission" date="2023-03" db="EMBL/GenBank/DDBJ databases">
        <title>Agriculturally important microbes genome sequencing.</title>
        <authorList>
            <person name="Dunlap C."/>
        </authorList>
    </citation>
    <scope>NUCLEOTIDE SEQUENCE [LARGE SCALE GENOMIC DNA]</scope>
    <source>
        <strain evidence="1 2">CBP-3203</strain>
    </source>
</reference>
<accession>A0ABU6H066</accession>